<dbReference type="Pfam" id="PF01398">
    <property type="entry name" value="JAB"/>
    <property type="match status" value="1"/>
</dbReference>
<dbReference type="PANTHER" id="PTHR12947:SF13">
    <property type="entry name" value="FI19924P1"/>
    <property type="match status" value="1"/>
</dbReference>
<accession>A0A1I7X7B4</accession>
<proteinExistence type="predicted"/>
<sequence length="746" mass="84399">MVQDLDISKTNATERMRSLIASANSLKINSHVPLNRYYRSMIEMHRMAHLYLESNNFEKALVLLVRFCRLVFTCRNLFTIEQLPNHANYGLYDSEEKRNVLELLNPALEKAEEIKQQLRKIYDEEANEFNRLFLIHQKEQVGAGRTSRVLVEAGQLVPVDDTSLNTNHSAPISLPITNPDVSTVEILFSGLKVSPSSITASGPVATSVFLDNNKPSINSGGTILGQNAVKHSEKNMTIAGDLIEKFMQFTVENTSRNIETCGILCGKMVNDNFIVSHVIIPKQKGSANGCTAENEEEYYTIYIYIYIYIGKVSSESTLMKVSNSFTDLGFLNLFFSSVELALSYFEENNIIDDKPTSSKESSSFKTRNLKRKLAIVNDRPRRSVRNTCTKNYTEVRGSDSSSSDENSGSSHSEKDLVGSEMGDSDSDVVDPEKLEFENESLAEDEQKKGVKRHVKSSQKTSRCSDRASGRKDSNDAKNTKTKVSAPRSAVKTTVKPWQKANEGWTNGDIVVPPRTLSRGERKMLEFRIFADSLLVGRSVEMTMEEAVRIVEELKARITVKKKESHTILNLSQKLDKSNNVGQFIGSSSEDEWEEMEPLDEQVDNKALSLQVEVTINKVQEKDWWALYLRQEVNKRLRENWEYAHRVHVLCYITHLQHIVKTVLDENLVPSLLLTQIPDGYAKLFGQPMADKAALKLVKWFSSEFKCSLAKISSESLDYRFIETARFSTMVQNKMFETDSDRAAVLL</sequence>
<evidence type="ECO:0000259" key="2">
    <source>
        <dbReference type="Pfam" id="PF01398"/>
    </source>
</evidence>
<protein>
    <submittedName>
        <fullName evidence="5">USP8_dimer domain-containing protein</fullName>
    </submittedName>
</protein>
<dbReference type="GO" id="GO:0016020">
    <property type="term" value="C:membrane"/>
    <property type="evidence" value="ECO:0007669"/>
    <property type="project" value="TreeGrafter"/>
</dbReference>
<dbReference type="Proteomes" id="UP000095283">
    <property type="component" value="Unplaced"/>
</dbReference>
<dbReference type="Pfam" id="PF08969">
    <property type="entry name" value="USP8_dimer"/>
    <property type="match status" value="1"/>
</dbReference>
<keyword evidence="4" id="KW-1185">Reference proteome</keyword>
<dbReference type="WBParaSite" id="Hba_13375">
    <property type="protein sequence ID" value="Hba_13375"/>
    <property type="gene ID" value="Hba_13375"/>
</dbReference>
<evidence type="ECO:0000313" key="5">
    <source>
        <dbReference type="WBParaSite" id="Hba_13375"/>
    </source>
</evidence>
<reference evidence="5" key="1">
    <citation type="submission" date="2016-11" db="UniProtKB">
        <authorList>
            <consortium name="WormBaseParasite"/>
        </authorList>
    </citation>
    <scope>IDENTIFICATION</scope>
</reference>
<dbReference type="Gene3D" id="3.90.260.10">
    <property type="entry name" value="Transglutaminase-like"/>
    <property type="match status" value="1"/>
</dbReference>
<dbReference type="Gene3D" id="1.20.58.80">
    <property type="entry name" value="Phosphotransferase system, lactose/cellobiose-type IIA subunit"/>
    <property type="match status" value="1"/>
</dbReference>
<name>A0A1I7X7B4_HETBA</name>
<feature type="domain" description="JAB1/MPN/MOV34 metalloenzyme" evidence="2">
    <location>
        <begin position="233"/>
        <end position="300"/>
    </location>
</feature>
<dbReference type="Gene3D" id="3.40.140.10">
    <property type="entry name" value="Cytidine Deaminase, domain 2"/>
    <property type="match status" value="1"/>
</dbReference>
<dbReference type="GO" id="GO:0008237">
    <property type="term" value="F:metallopeptidase activity"/>
    <property type="evidence" value="ECO:0007669"/>
    <property type="project" value="InterPro"/>
</dbReference>
<dbReference type="InterPro" id="IPR036985">
    <property type="entry name" value="Transglutaminase-like_sf"/>
</dbReference>
<evidence type="ECO:0000256" key="1">
    <source>
        <dbReference type="SAM" id="MobiDB-lite"/>
    </source>
</evidence>
<dbReference type="GO" id="GO:0070536">
    <property type="term" value="P:protein K63-linked deubiquitination"/>
    <property type="evidence" value="ECO:0007669"/>
    <property type="project" value="TreeGrafter"/>
</dbReference>
<feature type="compositionally biased region" description="Basic and acidic residues" evidence="1">
    <location>
        <begin position="462"/>
        <end position="478"/>
    </location>
</feature>
<dbReference type="GO" id="GO:0061578">
    <property type="term" value="F:K63-linked deubiquitinase activity"/>
    <property type="evidence" value="ECO:0007669"/>
    <property type="project" value="TreeGrafter"/>
</dbReference>
<dbReference type="InterPro" id="IPR015063">
    <property type="entry name" value="USP8_dimer"/>
</dbReference>
<dbReference type="GO" id="GO:0005768">
    <property type="term" value="C:endosome"/>
    <property type="evidence" value="ECO:0007669"/>
    <property type="project" value="TreeGrafter"/>
</dbReference>
<dbReference type="AlphaFoldDB" id="A0A1I7X7B4"/>
<evidence type="ECO:0000259" key="3">
    <source>
        <dbReference type="Pfam" id="PF08969"/>
    </source>
</evidence>
<dbReference type="PANTHER" id="PTHR12947">
    <property type="entry name" value="AMSH-LIKE PROTEASE"/>
    <property type="match status" value="1"/>
</dbReference>
<organism evidence="4 5">
    <name type="scientific">Heterorhabditis bacteriophora</name>
    <name type="common">Entomopathogenic nematode worm</name>
    <dbReference type="NCBI Taxonomy" id="37862"/>
    <lineage>
        <taxon>Eukaryota</taxon>
        <taxon>Metazoa</taxon>
        <taxon>Ecdysozoa</taxon>
        <taxon>Nematoda</taxon>
        <taxon>Chromadorea</taxon>
        <taxon>Rhabditida</taxon>
        <taxon>Rhabditina</taxon>
        <taxon>Rhabditomorpha</taxon>
        <taxon>Strongyloidea</taxon>
        <taxon>Heterorhabditidae</taxon>
        <taxon>Heterorhabditis</taxon>
    </lineage>
</organism>
<evidence type="ECO:0000313" key="4">
    <source>
        <dbReference type="Proteomes" id="UP000095283"/>
    </source>
</evidence>
<feature type="domain" description="USP8 dimerisation" evidence="3">
    <location>
        <begin position="13"/>
        <end position="124"/>
    </location>
</feature>
<feature type="compositionally biased region" description="Low complexity" evidence="1">
    <location>
        <begin position="398"/>
        <end position="410"/>
    </location>
</feature>
<dbReference type="InterPro" id="IPR000555">
    <property type="entry name" value="JAMM/MPN+_dom"/>
</dbReference>
<feature type="region of interest" description="Disordered" evidence="1">
    <location>
        <begin position="384"/>
        <end position="496"/>
    </location>
</feature>